<name>A0AAW0W722_CHEQU</name>
<evidence type="ECO:0000313" key="2">
    <source>
        <dbReference type="EMBL" id="KAK8725130.1"/>
    </source>
</evidence>
<dbReference type="Proteomes" id="UP001445076">
    <property type="component" value="Unassembled WGS sequence"/>
</dbReference>
<organism evidence="2 3">
    <name type="scientific">Cherax quadricarinatus</name>
    <name type="common">Australian red claw crayfish</name>
    <dbReference type="NCBI Taxonomy" id="27406"/>
    <lineage>
        <taxon>Eukaryota</taxon>
        <taxon>Metazoa</taxon>
        <taxon>Ecdysozoa</taxon>
        <taxon>Arthropoda</taxon>
        <taxon>Crustacea</taxon>
        <taxon>Multicrustacea</taxon>
        <taxon>Malacostraca</taxon>
        <taxon>Eumalacostraca</taxon>
        <taxon>Eucarida</taxon>
        <taxon>Decapoda</taxon>
        <taxon>Pleocyemata</taxon>
        <taxon>Astacidea</taxon>
        <taxon>Parastacoidea</taxon>
        <taxon>Parastacidae</taxon>
        <taxon>Cherax</taxon>
    </lineage>
</organism>
<reference evidence="2 3" key="1">
    <citation type="journal article" date="2024" name="BMC Genomics">
        <title>Genome assembly of redclaw crayfish (Cherax quadricarinatus) provides insights into its immune adaptation and hypoxia tolerance.</title>
        <authorList>
            <person name="Liu Z."/>
            <person name="Zheng J."/>
            <person name="Li H."/>
            <person name="Fang K."/>
            <person name="Wang S."/>
            <person name="He J."/>
            <person name="Zhou D."/>
            <person name="Weng S."/>
            <person name="Chi M."/>
            <person name="Gu Z."/>
            <person name="He J."/>
            <person name="Li F."/>
            <person name="Wang M."/>
        </authorList>
    </citation>
    <scope>NUCLEOTIDE SEQUENCE [LARGE SCALE GENOMIC DNA]</scope>
    <source>
        <strain evidence="2">ZL_2023a</strain>
    </source>
</reference>
<evidence type="ECO:0000256" key="1">
    <source>
        <dbReference type="SAM" id="MobiDB-lite"/>
    </source>
</evidence>
<feature type="region of interest" description="Disordered" evidence="1">
    <location>
        <begin position="1"/>
        <end position="88"/>
    </location>
</feature>
<feature type="region of interest" description="Disordered" evidence="1">
    <location>
        <begin position="112"/>
        <end position="134"/>
    </location>
</feature>
<dbReference type="EMBL" id="JARKIK010000084">
    <property type="protein sequence ID" value="KAK8725130.1"/>
    <property type="molecule type" value="Genomic_DNA"/>
</dbReference>
<proteinExistence type="predicted"/>
<evidence type="ECO:0000313" key="3">
    <source>
        <dbReference type="Proteomes" id="UP001445076"/>
    </source>
</evidence>
<accession>A0AAW0W722</accession>
<keyword evidence="3" id="KW-1185">Reference proteome</keyword>
<gene>
    <name evidence="2" type="ORF">OTU49_011158</name>
</gene>
<comment type="caution">
    <text evidence="2">The sequence shown here is derived from an EMBL/GenBank/DDBJ whole genome shotgun (WGS) entry which is preliminary data.</text>
</comment>
<sequence>MECTELPQRSSPPRKPISGIRGNGGSRGSRGSSTRGRGLHDSLNTPEGSSGGRSRDSRRSSRGRNLQNLKDARGSNGDVRSSRGPPRLVAAPNIAVKSATIVLEKLSVIPGGENSELKKSSQGSSVRGRGARKGSKCGRIFRAHEPGGATYTVKELNSELAAFVSLFSN</sequence>
<dbReference type="AlphaFoldDB" id="A0AAW0W722"/>
<protein>
    <submittedName>
        <fullName evidence="2">Uncharacterized protein</fullName>
    </submittedName>
</protein>